<accession>A0A517MG15</accession>
<feature type="domain" description="DUF1592" evidence="4">
    <location>
        <begin position="1100"/>
        <end position="1226"/>
    </location>
</feature>
<dbReference type="InterPro" id="IPR011429">
    <property type="entry name" value="Cyt_c_Planctomycete-type"/>
</dbReference>
<dbReference type="InterPro" id="IPR013043">
    <property type="entry name" value="DUF1595"/>
</dbReference>
<proteinExistence type="predicted"/>
<dbReference type="Pfam" id="PF07637">
    <property type="entry name" value="PSD5"/>
    <property type="match status" value="1"/>
</dbReference>
<dbReference type="KEGG" id="rml:FF011L_25790"/>
<dbReference type="OrthoDB" id="175242at2"/>
<keyword evidence="8" id="KW-1185">Reference proteome</keyword>
<dbReference type="EMBL" id="CP036262">
    <property type="protein sequence ID" value="QDS93806.1"/>
    <property type="molecule type" value="Genomic_DNA"/>
</dbReference>
<dbReference type="Pfam" id="PF07635">
    <property type="entry name" value="PSCyt1"/>
    <property type="match status" value="1"/>
</dbReference>
<feature type="domain" description="DUF1588" evidence="3">
    <location>
        <begin position="1249"/>
        <end position="1346"/>
    </location>
</feature>
<evidence type="ECO:0000259" key="6">
    <source>
        <dbReference type="Pfam" id="PF07637"/>
    </source>
</evidence>
<sequence length="1453" mass="160572">MTQPPPNHRETGVAIAPPQSAERPIAAVVPFCSKAWKRRLTFQRWRTLPPDRRIRVLGCPLIAMALFLVSTANGAEGQFEQTIQPILRQYCVECHSTERKEGELDLEPFAKSQTDEVHPKIWEQVLAQVTDGEMPPKDEPQLPDPLKLKLTTVLQEKLNQLALASAGDPGEVVLRRLSNREYTYTLRDLTGIASLDPAKQFPADGAAGEGFTNTGAALVMSPSFLTKYLDAAQKVSDHVVLLPSGMRFSPSTSRRDWTNESLARIRDFYRRFTVTIDEETNVGGTGVVHNGGGRIPLEKCLAALFQHRDAVADGTMTIDSVARDDNLNAKYLGLLWEMLDDQQPSLLFDSLRAKWRNGKLTVADIEPWQHSLWRFTNIGHLGKAGGPKAWMEPVTPLASQQEFRMKLAAPADGGDIVIYLSADDAGDGNQHDFALWENGRIVSAGKPDVPLKDLRGLVHQLTIRRKAIASTVPQCLAAAHEAQLSQEPVDIASLAKKHGVDRELLSNWLSYLGVNATGEAKIGTLLTGKTESLASYDFIKGWSGEQAYSVLANSSDATVQIPGTMKPHSIATHPSPTLSSVIAWRCPEAGNVTISGSVQDAHTACGNGVTWELEVRKGNRRDSLAGGVTSGNEVSSVGRFENVNVQAGDLVTLVIGPGQGSHVCDLTAIELTIQSAEKEWDLAKDVVPDILAGNPHADRFGNREVWHFFGEPETDAVTANLPSQSLLDRWRRSEDTEERSRLAAEVQNLLQREFETLPADSPDRTAHQQLLSFTGPLLASAFRLPIDMQDNTSDSPYGIDPALFGKHPSDGDVAAKSLCVQAPSRLEIRLPASLVDGAEFVVEGRLHPTSGGEASVQVQVTNTEPAITPLRPSSSNSEELNGAWTSSLPSMAFAAPVLVHDGSEARQRFEAAFQDFRQLFPAAVCYTTIVPVDEVVTLTLFHREDSLLSQLMLDDQQHATLDRLWAELHFVSQDALTLVDAFEQIWEYSTQDGPDAPHGDKRLEPLREPIMRGAEQFRKQLVEVQPVQVQAVIDFASKAWRRTLTEPETKALHELYQTLRTKDVDHEDAVRLLLSRVLTSPAFLYRGEAAGAGSTSAPVSDWELATRLSYFLWSSAPDEELRAVAASGKLHSDDVLITQTRRMLKDAKIRRLATEFGCQWLHIRDLETLDEKSERHFPTFVDVRDEMQEETVRFLMDLFQEDRSILSLLDADHTFMNAALAKHYGIDLPGKELPVDDWQRVDGMRAHGRGGMLGFAATLAKQSGASRTSPILRGNWISEVLLGERLPRPPKDVPILPDEAPEGLTERQMIARHSSDPSCARCHDRIDHFGFALEGFDAIGRSRSKDAAGLPIDTLAKMPGGGELNGMDGLRTYLLEQRQDDFLRQFCRKLLGYSLGRSVQLSDKPLLDDLIEQLKSNDYRISTAIEQIVRSPQFRKIRGQQFEPTLTISSNPQ</sequence>
<organism evidence="7 8">
    <name type="scientific">Roseimaritima multifibrata</name>
    <dbReference type="NCBI Taxonomy" id="1930274"/>
    <lineage>
        <taxon>Bacteria</taxon>
        <taxon>Pseudomonadati</taxon>
        <taxon>Planctomycetota</taxon>
        <taxon>Planctomycetia</taxon>
        <taxon>Pirellulales</taxon>
        <taxon>Pirellulaceae</taxon>
        <taxon>Roseimaritima</taxon>
    </lineage>
</organism>
<dbReference type="InterPro" id="IPR013042">
    <property type="entry name" value="DUF1592"/>
</dbReference>
<dbReference type="Pfam" id="PF07631">
    <property type="entry name" value="PSD4"/>
    <property type="match status" value="1"/>
</dbReference>
<feature type="domain" description="DUF1587" evidence="2">
    <location>
        <begin position="175"/>
        <end position="240"/>
    </location>
</feature>
<dbReference type="InterPro" id="IPR013039">
    <property type="entry name" value="DUF1588"/>
</dbReference>
<dbReference type="Proteomes" id="UP000320672">
    <property type="component" value="Chromosome"/>
</dbReference>
<protein>
    <recommendedName>
        <fullName evidence="9">Planctomycete cytochrome C</fullName>
    </recommendedName>
</protein>
<evidence type="ECO:0000313" key="8">
    <source>
        <dbReference type="Proteomes" id="UP000320672"/>
    </source>
</evidence>
<feature type="domain" description="Cytochrome C Planctomycete-type" evidence="5">
    <location>
        <begin position="91"/>
        <end position="138"/>
    </location>
</feature>
<name>A0A517MG15_9BACT</name>
<evidence type="ECO:0000313" key="7">
    <source>
        <dbReference type="EMBL" id="QDS93806.1"/>
    </source>
</evidence>
<evidence type="ECO:0000259" key="1">
    <source>
        <dbReference type="Pfam" id="PF07624"/>
    </source>
</evidence>
<reference evidence="7 8" key="1">
    <citation type="submission" date="2019-02" db="EMBL/GenBank/DDBJ databases">
        <title>Deep-cultivation of Planctomycetes and their phenomic and genomic characterization uncovers novel biology.</title>
        <authorList>
            <person name="Wiegand S."/>
            <person name="Jogler M."/>
            <person name="Boedeker C."/>
            <person name="Pinto D."/>
            <person name="Vollmers J."/>
            <person name="Rivas-Marin E."/>
            <person name="Kohn T."/>
            <person name="Peeters S.H."/>
            <person name="Heuer A."/>
            <person name="Rast P."/>
            <person name="Oberbeckmann S."/>
            <person name="Bunk B."/>
            <person name="Jeske O."/>
            <person name="Meyerdierks A."/>
            <person name="Storesund J.E."/>
            <person name="Kallscheuer N."/>
            <person name="Luecker S."/>
            <person name="Lage O.M."/>
            <person name="Pohl T."/>
            <person name="Merkel B.J."/>
            <person name="Hornburger P."/>
            <person name="Mueller R.-W."/>
            <person name="Bruemmer F."/>
            <person name="Labrenz M."/>
            <person name="Spormann A.M."/>
            <person name="Op den Camp H."/>
            <person name="Overmann J."/>
            <person name="Amann R."/>
            <person name="Jetten M.S.M."/>
            <person name="Mascher T."/>
            <person name="Medema M.H."/>
            <person name="Devos D.P."/>
            <person name="Kaster A.-K."/>
            <person name="Ovreas L."/>
            <person name="Rohde M."/>
            <person name="Galperin M.Y."/>
            <person name="Jogler C."/>
        </authorList>
    </citation>
    <scope>NUCLEOTIDE SEQUENCE [LARGE SCALE GENOMIC DNA]</scope>
    <source>
        <strain evidence="7 8">FF011L</strain>
    </source>
</reference>
<evidence type="ECO:0008006" key="9">
    <source>
        <dbReference type="Google" id="ProtNLM"/>
    </source>
</evidence>
<feature type="domain" description="DUF1595" evidence="6">
    <location>
        <begin position="1032"/>
        <end position="1088"/>
    </location>
</feature>
<evidence type="ECO:0000259" key="4">
    <source>
        <dbReference type="Pfam" id="PF07631"/>
    </source>
</evidence>
<evidence type="ECO:0000259" key="3">
    <source>
        <dbReference type="Pfam" id="PF07627"/>
    </source>
</evidence>
<evidence type="ECO:0000259" key="5">
    <source>
        <dbReference type="Pfam" id="PF07635"/>
    </source>
</evidence>
<dbReference type="Pfam" id="PF07624">
    <property type="entry name" value="PSD2"/>
    <property type="match status" value="1"/>
</dbReference>
<gene>
    <name evidence="7" type="ORF">FF011L_25790</name>
</gene>
<evidence type="ECO:0000259" key="2">
    <source>
        <dbReference type="Pfam" id="PF07626"/>
    </source>
</evidence>
<feature type="domain" description="DUF1585" evidence="1">
    <location>
        <begin position="1361"/>
        <end position="1434"/>
    </location>
</feature>
<dbReference type="Pfam" id="PF07627">
    <property type="entry name" value="PSCyt3"/>
    <property type="match status" value="1"/>
</dbReference>
<dbReference type="InterPro" id="IPR011478">
    <property type="entry name" value="DUF1585"/>
</dbReference>
<dbReference type="InterPro" id="IPR013036">
    <property type="entry name" value="DUF1587"/>
</dbReference>
<dbReference type="Pfam" id="PF07626">
    <property type="entry name" value="PSD3"/>
    <property type="match status" value="1"/>
</dbReference>